<dbReference type="Gene3D" id="3.90.25.10">
    <property type="entry name" value="UDP-galactose 4-epimerase, domain 1"/>
    <property type="match status" value="1"/>
</dbReference>
<proteinExistence type="predicted"/>
<gene>
    <name evidence="2" type="ORF">WCD58_10450</name>
</gene>
<accession>A0ABU8M2K4</accession>
<feature type="domain" description="NmrA-like" evidence="1">
    <location>
        <begin position="2"/>
        <end position="232"/>
    </location>
</feature>
<dbReference type="SUPFAM" id="SSF51735">
    <property type="entry name" value="NAD(P)-binding Rossmann-fold domains"/>
    <property type="match status" value="1"/>
</dbReference>
<dbReference type="Proteomes" id="UP001369736">
    <property type="component" value="Unassembled WGS sequence"/>
</dbReference>
<dbReference type="InterPro" id="IPR008030">
    <property type="entry name" value="NmrA-like"/>
</dbReference>
<dbReference type="PANTHER" id="PTHR43162:SF1">
    <property type="entry name" value="PRESTALK A DIFFERENTIATION PROTEIN A"/>
    <property type="match status" value="1"/>
</dbReference>
<dbReference type="Pfam" id="PF05368">
    <property type="entry name" value="NmrA"/>
    <property type="match status" value="1"/>
</dbReference>
<dbReference type="PANTHER" id="PTHR43162">
    <property type="match status" value="1"/>
</dbReference>
<dbReference type="Gene3D" id="3.40.50.720">
    <property type="entry name" value="NAD(P)-binding Rossmann-like Domain"/>
    <property type="match status" value="1"/>
</dbReference>
<evidence type="ECO:0000259" key="1">
    <source>
        <dbReference type="Pfam" id="PF05368"/>
    </source>
</evidence>
<dbReference type="EMBL" id="JBBEGM010000003">
    <property type="protein sequence ID" value="MEJ2861579.1"/>
    <property type="molecule type" value="Genomic_DNA"/>
</dbReference>
<dbReference type="InterPro" id="IPR036291">
    <property type="entry name" value="NAD(P)-bd_dom_sf"/>
</dbReference>
<evidence type="ECO:0000313" key="2">
    <source>
        <dbReference type="EMBL" id="MEJ2861579.1"/>
    </source>
</evidence>
<reference evidence="2 3" key="1">
    <citation type="submission" date="2024-03" db="EMBL/GenBank/DDBJ databases">
        <title>Actinomycetospora sp. OC33-EN07, a novel actinomycete isolated from wild orchid (Aerides multiflora).</title>
        <authorList>
            <person name="Suriyachadkun C."/>
        </authorList>
    </citation>
    <scope>NUCLEOTIDE SEQUENCE [LARGE SCALE GENOMIC DNA]</scope>
    <source>
        <strain evidence="2 3">OC33-EN07</strain>
    </source>
</reference>
<keyword evidence="3" id="KW-1185">Reference proteome</keyword>
<comment type="caution">
    <text evidence="2">The sequence shown here is derived from an EMBL/GenBank/DDBJ whole genome shotgun (WGS) entry which is preliminary data.</text>
</comment>
<protein>
    <submittedName>
        <fullName evidence="2">NmrA family NAD(P)-binding protein</fullName>
    </submittedName>
</protein>
<dbReference type="InterPro" id="IPR051604">
    <property type="entry name" value="Ergot_Alk_Oxidoreductase"/>
</dbReference>
<evidence type="ECO:0000313" key="3">
    <source>
        <dbReference type="Proteomes" id="UP001369736"/>
    </source>
</evidence>
<name>A0ABU8M2K4_9PSEU</name>
<organism evidence="2 3">
    <name type="scientific">Actinomycetospora flava</name>
    <dbReference type="NCBI Taxonomy" id="3129232"/>
    <lineage>
        <taxon>Bacteria</taxon>
        <taxon>Bacillati</taxon>
        <taxon>Actinomycetota</taxon>
        <taxon>Actinomycetes</taxon>
        <taxon>Pseudonocardiales</taxon>
        <taxon>Pseudonocardiaceae</taxon>
        <taxon>Actinomycetospora</taxon>
    </lineage>
</organism>
<dbReference type="RefSeq" id="WP_337702389.1">
    <property type="nucleotide sequence ID" value="NZ_JBBEGM010000003.1"/>
</dbReference>
<sequence>MIVVLGATGAIGGAVARRLAQQGVPFRAVVRRAGVDVPGAEVVRADLDDPASLPAALAGAEQLFLNAGGAVPADGEQPMVAQQVAAVDAAVAAGVRHIVKISVQGATPGRPLAVGAHAGIEAHLAASGLEDTVLRPSGFFQNLLTGVSAFTDEGDLLDPYDGGAVGYLDADDIGAVAAAALTGAAPRGGVHTLTGPRLLTHDDLAGALAPVLGRRVGVVPLPPDEVVAFLVDRGLSATFAQDVAELSRGAAAGELAELTDAVERLTGRPPRDVTDFVAEHADDLRRVVPQPV</sequence>